<reference evidence="1" key="1">
    <citation type="journal article" date="2020" name="mSystems">
        <title>Genome- and Community-Level Interaction Insights into Carbon Utilization and Element Cycling Functions of Hydrothermarchaeota in Hydrothermal Sediment.</title>
        <authorList>
            <person name="Zhou Z."/>
            <person name="Liu Y."/>
            <person name="Xu W."/>
            <person name="Pan J."/>
            <person name="Luo Z.H."/>
            <person name="Li M."/>
        </authorList>
    </citation>
    <scope>NUCLEOTIDE SEQUENCE [LARGE SCALE GENOMIC DNA]</scope>
    <source>
        <strain evidence="1">SpSt-477</strain>
    </source>
</reference>
<comment type="caution">
    <text evidence="1">The sequence shown here is derived from an EMBL/GenBank/DDBJ whole genome shotgun (WGS) entry which is preliminary data.</text>
</comment>
<dbReference type="Pfam" id="PF10049">
    <property type="entry name" value="DUF2283"/>
    <property type="match status" value="1"/>
</dbReference>
<proteinExistence type="predicted"/>
<protein>
    <submittedName>
        <fullName evidence="1">DUF2283 domain-containing protein</fullName>
    </submittedName>
</protein>
<name>A0A7C4RSG4_9BACT</name>
<accession>A0A7C4RSG4</accession>
<organism evidence="1">
    <name type="scientific">Desulfatirhabdium butyrativorans</name>
    <dbReference type="NCBI Taxonomy" id="340467"/>
    <lineage>
        <taxon>Bacteria</taxon>
        <taxon>Pseudomonadati</taxon>
        <taxon>Thermodesulfobacteriota</taxon>
        <taxon>Desulfobacteria</taxon>
        <taxon>Desulfobacterales</taxon>
        <taxon>Desulfatirhabdiaceae</taxon>
        <taxon>Desulfatirhabdium</taxon>
    </lineage>
</organism>
<sequence>MNATIRVWYDREGDFLEITFRDAKGCLREIAEDIYERVDEAGNLLGYSLFNVTRHERQSLTLPLRILQLATALRAA</sequence>
<dbReference type="EMBL" id="DSUH01000025">
    <property type="protein sequence ID" value="HGU31438.1"/>
    <property type="molecule type" value="Genomic_DNA"/>
</dbReference>
<gene>
    <name evidence="1" type="ORF">ENS29_01110</name>
</gene>
<evidence type="ECO:0000313" key="1">
    <source>
        <dbReference type="EMBL" id="HGU31438.1"/>
    </source>
</evidence>
<dbReference type="InterPro" id="IPR019270">
    <property type="entry name" value="DUF2283"/>
</dbReference>
<dbReference type="AlphaFoldDB" id="A0A7C4RSG4"/>